<feature type="domain" description="Flagellar basal body rod protein N-terminal" evidence="7">
    <location>
        <begin position="19"/>
        <end position="38"/>
    </location>
</feature>
<evidence type="ECO:0000313" key="8">
    <source>
        <dbReference type="EMBL" id="HHI66091.1"/>
    </source>
</evidence>
<dbReference type="NCBIfam" id="TIGR01396">
    <property type="entry name" value="FlgB"/>
    <property type="match status" value="1"/>
</dbReference>
<protein>
    <recommendedName>
        <fullName evidence="3 6">Flagellar basal body rod protein FlgB</fullName>
    </recommendedName>
</protein>
<dbReference type="InterPro" id="IPR001444">
    <property type="entry name" value="Flag_bb_rod_N"/>
</dbReference>
<evidence type="ECO:0000256" key="3">
    <source>
        <dbReference type="ARBA" id="ARBA00014376"/>
    </source>
</evidence>
<evidence type="ECO:0000256" key="4">
    <source>
        <dbReference type="ARBA" id="ARBA00023143"/>
    </source>
</evidence>
<dbReference type="EMBL" id="DRUY01000205">
    <property type="protein sequence ID" value="HHI66091.1"/>
    <property type="molecule type" value="Genomic_DNA"/>
</dbReference>
<dbReference type="AlphaFoldDB" id="A0A7C5PHG5"/>
<dbReference type="PIRSF" id="PIRSF002889">
    <property type="entry name" value="Rod_FlgB"/>
    <property type="match status" value="1"/>
</dbReference>
<comment type="subunit">
    <text evidence="6">The basal body constitutes a major portion of the flagellar organelle and consists of a number of rings mounted on a central rod.</text>
</comment>
<evidence type="ECO:0000256" key="6">
    <source>
        <dbReference type="PIRNR" id="PIRNR002889"/>
    </source>
</evidence>
<comment type="caution">
    <text evidence="8">The sequence shown here is derived from an EMBL/GenBank/DDBJ whole genome shotgun (WGS) entry which is preliminary data.</text>
</comment>
<gene>
    <name evidence="8" type="primary">flgB</name>
    <name evidence="8" type="ORF">ENL70_06055</name>
</gene>
<dbReference type="GO" id="GO:0071973">
    <property type="term" value="P:bacterial-type flagellum-dependent cell motility"/>
    <property type="evidence" value="ECO:0007669"/>
    <property type="project" value="InterPro"/>
</dbReference>
<keyword evidence="4 6" id="KW-0975">Bacterial flagellum</keyword>
<sequence length="134" mass="15173">MIINDPVFKILGFGLSGAYKRNEVLAQNIANADTPGYKSYDVNFMSELKKILQEEQDNLPLKVTNPLHIKNTPTLSENFKVIKRNEGVYTNGNDVDPERENAMLLDNALYYESLLGSISKEFTIWMNVVSEGKK</sequence>
<accession>A0A7C5PHG5</accession>
<keyword evidence="8" id="KW-0966">Cell projection</keyword>
<evidence type="ECO:0000256" key="5">
    <source>
        <dbReference type="ARBA" id="ARBA00024934"/>
    </source>
</evidence>
<comment type="similarity">
    <text evidence="2 6">Belongs to the flagella basal body rod proteins family.</text>
</comment>
<dbReference type="GO" id="GO:0030694">
    <property type="term" value="C:bacterial-type flagellum basal body, rod"/>
    <property type="evidence" value="ECO:0007669"/>
    <property type="project" value="InterPro"/>
</dbReference>
<keyword evidence="8" id="KW-0282">Flagellum</keyword>
<reference evidence="8" key="1">
    <citation type="journal article" date="2020" name="mSystems">
        <title>Genome- and Community-Level Interaction Insights into Carbon Utilization and Element Cycling Functions of Hydrothermarchaeota in Hydrothermal Sediment.</title>
        <authorList>
            <person name="Zhou Z."/>
            <person name="Liu Y."/>
            <person name="Xu W."/>
            <person name="Pan J."/>
            <person name="Luo Z.H."/>
            <person name="Li M."/>
        </authorList>
    </citation>
    <scope>NUCLEOTIDE SEQUENCE [LARGE SCALE GENOMIC DNA]</scope>
    <source>
        <strain evidence="8">SpSt-1019</strain>
    </source>
</reference>
<dbReference type="Pfam" id="PF00460">
    <property type="entry name" value="Flg_bb_rod"/>
    <property type="match status" value="1"/>
</dbReference>
<comment type="function">
    <text evidence="5 6">Structural component of flagellum, the bacterial motility apparatus. Part of the rod structure of flagellar basal body.</text>
</comment>
<evidence type="ECO:0000256" key="2">
    <source>
        <dbReference type="ARBA" id="ARBA00009677"/>
    </source>
</evidence>
<evidence type="ECO:0000256" key="1">
    <source>
        <dbReference type="ARBA" id="ARBA00004117"/>
    </source>
</evidence>
<organism evidence="8">
    <name type="scientific">Thermodesulfobium narugense</name>
    <dbReference type="NCBI Taxonomy" id="184064"/>
    <lineage>
        <taxon>Bacteria</taxon>
        <taxon>Pseudomonadati</taxon>
        <taxon>Thermodesulfobiota</taxon>
        <taxon>Thermodesulfobiia</taxon>
        <taxon>Thermodesulfobiales</taxon>
        <taxon>Thermodesulfobiaceae</taxon>
        <taxon>Thermodesulfobium</taxon>
    </lineage>
</organism>
<evidence type="ECO:0000259" key="7">
    <source>
        <dbReference type="Pfam" id="PF00460"/>
    </source>
</evidence>
<comment type="subcellular location">
    <subcellularLocation>
        <location evidence="1 6">Bacterial flagellum basal body</location>
    </subcellularLocation>
</comment>
<name>A0A7C5PHG5_9BACT</name>
<keyword evidence="8" id="KW-0969">Cilium</keyword>
<dbReference type="InterPro" id="IPR006300">
    <property type="entry name" value="FlgB"/>
</dbReference>
<proteinExistence type="inferred from homology"/>